<dbReference type="AlphaFoldDB" id="A0A9D2T9Y3"/>
<dbReference type="CDD" id="cd16914">
    <property type="entry name" value="EcfT"/>
    <property type="match status" value="1"/>
</dbReference>
<keyword evidence="2 5" id="KW-0812">Transmembrane</keyword>
<gene>
    <name evidence="6" type="ORF">H9754_09305</name>
</gene>
<feature type="transmembrane region" description="Helical" evidence="5">
    <location>
        <begin position="54"/>
        <end position="72"/>
    </location>
</feature>
<feature type="transmembrane region" description="Helical" evidence="5">
    <location>
        <begin position="30"/>
        <end position="47"/>
    </location>
</feature>
<name>A0A9D2T9Y3_9FIRM</name>
<dbReference type="InterPro" id="IPR003339">
    <property type="entry name" value="ABC/ECF_trnsptr_transmembrane"/>
</dbReference>
<dbReference type="EMBL" id="DWWD01000036">
    <property type="protein sequence ID" value="HJC50746.1"/>
    <property type="molecule type" value="Genomic_DNA"/>
</dbReference>
<evidence type="ECO:0000313" key="6">
    <source>
        <dbReference type="EMBL" id="HJC50746.1"/>
    </source>
</evidence>
<evidence type="ECO:0000256" key="5">
    <source>
        <dbReference type="SAM" id="Phobius"/>
    </source>
</evidence>
<evidence type="ECO:0000256" key="4">
    <source>
        <dbReference type="ARBA" id="ARBA00023136"/>
    </source>
</evidence>
<protein>
    <submittedName>
        <fullName evidence="6">Energy-coupling factor transporter transmembrane protein EcfT</fullName>
    </submittedName>
</protein>
<comment type="subcellular location">
    <subcellularLocation>
        <location evidence="1">Membrane</location>
        <topology evidence="1">Multi-pass membrane protein</topology>
    </subcellularLocation>
</comment>
<accession>A0A9D2T9Y3</accession>
<organism evidence="6 7">
    <name type="scientific">Candidatus Anaerostipes avistercoris</name>
    <dbReference type="NCBI Taxonomy" id="2838462"/>
    <lineage>
        <taxon>Bacteria</taxon>
        <taxon>Bacillati</taxon>
        <taxon>Bacillota</taxon>
        <taxon>Clostridia</taxon>
        <taxon>Lachnospirales</taxon>
        <taxon>Lachnospiraceae</taxon>
        <taxon>Anaerostipes</taxon>
    </lineage>
</organism>
<dbReference type="Proteomes" id="UP000823904">
    <property type="component" value="Unassembled WGS sequence"/>
</dbReference>
<comment type="caution">
    <text evidence="6">The sequence shown here is derived from an EMBL/GenBank/DDBJ whole genome shotgun (WGS) entry which is preliminary data.</text>
</comment>
<keyword evidence="3 5" id="KW-1133">Transmembrane helix</keyword>
<evidence type="ECO:0000256" key="2">
    <source>
        <dbReference type="ARBA" id="ARBA00022692"/>
    </source>
</evidence>
<sequence length="279" mass="32069">MRTVLSRLHPAAALVYLAGILIMAALNRHPWMTCTQLICLGAIYLYYERRPGKVVPFVGIILLSAVLNGVFVQRGSTAVVTAGDRLVTAEAMLYGGNAGILLVNVLFLFYLWNRCFRQEHWIYLLGSFFPKLGVVFSMAMGLIPRYKDQAKKFMDARKSLYRESLLRRAMTVTSMELTWAFESSMDQLDSMNARGYGMGKRSHFHLFRFRKKDGWFLGTALCLFLINLYGYWKFYSHFYFYPVIRWESIGIPDLFFIACMGIQILFPVMFKEGGSHVSD</sequence>
<reference evidence="6" key="2">
    <citation type="submission" date="2021-04" db="EMBL/GenBank/DDBJ databases">
        <authorList>
            <person name="Gilroy R."/>
        </authorList>
    </citation>
    <scope>NUCLEOTIDE SEQUENCE</scope>
    <source>
        <strain evidence="6">ChiSjej3B21-8574</strain>
    </source>
</reference>
<reference evidence="6" key="1">
    <citation type="journal article" date="2021" name="PeerJ">
        <title>Extensive microbial diversity within the chicken gut microbiome revealed by metagenomics and culture.</title>
        <authorList>
            <person name="Gilroy R."/>
            <person name="Ravi A."/>
            <person name="Getino M."/>
            <person name="Pursley I."/>
            <person name="Horton D.L."/>
            <person name="Alikhan N.F."/>
            <person name="Baker D."/>
            <person name="Gharbi K."/>
            <person name="Hall N."/>
            <person name="Watson M."/>
            <person name="Adriaenssens E.M."/>
            <person name="Foster-Nyarko E."/>
            <person name="Jarju S."/>
            <person name="Secka A."/>
            <person name="Antonio M."/>
            <person name="Oren A."/>
            <person name="Chaudhuri R.R."/>
            <person name="La Ragione R."/>
            <person name="Hildebrand F."/>
            <person name="Pallen M.J."/>
        </authorList>
    </citation>
    <scope>NUCLEOTIDE SEQUENCE</scope>
    <source>
        <strain evidence="6">ChiSjej3B21-8574</strain>
    </source>
</reference>
<feature type="transmembrane region" description="Helical" evidence="5">
    <location>
        <begin position="7"/>
        <end position="24"/>
    </location>
</feature>
<evidence type="ECO:0000256" key="1">
    <source>
        <dbReference type="ARBA" id="ARBA00004141"/>
    </source>
</evidence>
<feature type="transmembrane region" description="Helical" evidence="5">
    <location>
        <begin position="253"/>
        <end position="270"/>
    </location>
</feature>
<feature type="transmembrane region" description="Helical" evidence="5">
    <location>
        <begin position="92"/>
        <end position="112"/>
    </location>
</feature>
<dbReference type="GO" id="GO:0005886">
    <property type="term" value="C:plasma membrane"/>
    <property type="evidence" value="ECO:0007669"/>
    <property type="project" value="UniProtKB-ARBA"/>
</dbReference>
<evidence type="ECO:0000313" key="7">
    <source>
        <dbReference type="Proteomes" id="UP000823904"/>
    </source>
</evidence>
<evidence type="ECO:0000256" key="3">
    <source>
        <dbReference type="ARBA" id="ARBA00022989"/>
    </source>
</evidence>
<feature type="transmembrane region" description="Helical" evidence="5">
    <location>
        <begin position="214"/>
        <end position="232"/>
    </location>
</feature>
<proteinExistence type="predicted"/>
<keyword evidence="4 5" id="KW-0472">Membrane</keyword>
<feature type="transmembrane region" description="Helical" evidence="5">
    <location>
        <begin position="121"/>
        <end position="143"/>
    </location>
</feature>